<feature type="transmembrane region" description="Helical" evidence="7">
    <location>
        <begin position="107"/>
        <end position="128"/>
    </location>
</feature>
<accession>A0ABX8S8E2</accession>
<sequence length="140" mass="14449">MVSATLRDVALLLARLGLGVIFIAHGWQKVRVNGMATTAVGLDQVGVPAPVVATYYATCVELIGGAALIAGLFTVVAATLLFVDMLGAFVFVHATHGVFVDYGGYELVLALGLAALLIAVFGAGRYSIDGLAGGRRRLSD</sequence>
<feature type="transmembrane region" description="Helical" evidence="7">
    <location>
        <begin position="9"/>
        <end position="27"/>
    </location>
</feature>
<name>A0ABX8S8E2_9ACTN</name>
<evidence type="ECO:0000256" key="7">
    <source>
        <dbReference type="SAM" id="Phobius"/>
    </source>
</evidence>
<gene>
    <name evidence="8" type="ORF">KV203_01025</name>
</gene>
<dbReference type="PANTHER" id="PTHR33452:SF1">
    <property type="entry name" value="INNER MEMBRANE PROTEIN YPHA-RELATED"/>
    <property type="match status" value="1"/>
</dbReference>
<comment type="similarity">
    <text evidence="2">Belongs to the DoxX family.</text>
</comment>
<dbReference type="InterPro" id="IPR032808">
    <property type="entry name" value="DoxX"/>
</dbReference>
<keyword evidence="3" id="KW-1003">Cell membrane</keyword>
<dbReference type="RefSeq" id="WP_066467055.1">
    <property type="nucleotide sequence ID" value="NZ_CBCRUZ010000010.1"/>
</dbReference>
<evidence type="ECO:0000256" key="6">
    <source>
        <dbReference type="ARBA" id="ARBA00023136"/>
    </source>
</evidence>
<evidence type="ECO:0000313" key="8">
    <source>
        <dbReference type="EMBL" id="QXQ14077.1"/>
    </source>
</evidence>
<comment type="subcellular location">
    <subcellularLocation>
        <location evidence="1">Cell membrane</location>
        <topology evidence="1">Multi-pass membrane protein</topology>
    </subcellularLocation>
</comment>
<dbReference type="Proteomes" id="UP000887023">
    <property type="component" value="Chromosome"/>
</dbReference>
<evidence type="ECO:0000256" key="5">
    <source>
        <dbReference type="ARBA" id="ARBA00022989"/>
    </source>
</evidence>
<dbReference type="Pfam" id="PF07681">
    <property type="entry name" value="DoxX"/>
    <property type="match status" value="1"/>
</dbReference>
<keyword evidence="4 7" id="KW-0812">Transmembrane</keyword>
<evidence type="ECO:0000256" key="1">
    <source>
        <dbReference type="ARBA" id="ARBA00004651"/>
    </source>
</evidence>
<evidence type="ECO:0000256" key="4">
    <source>
        <dbReference type="ARBA" id="ARBA00022692"/>
    </source>
</evidence>
<organism evidence="8 9">
    <name type="scientific">Skermania pinensis</name>
    <dbReference type="NCBI Taxonomy" id="39122"/>
    <lineage>
        <taxon>Bacteria</taxon>
        <taxon>Bacillati</taxon>
        <taxon>Actinomycetota</taxon>
        <taxon>Actinomycetes</taxon>
        <taxon>Mycobacteriales</taxon>
        <taxon>Gordoniaceae</taxon>
        <taxon>Skermania</taxon>
    </lineage>
</organism>
<dbReference type="EMBL" id="CP079105">
    <property type="protein sequence ID" value="QXQ14077.1"/>
    <property type="molecule type" value="Genomic_DNA"/>
</dbReference>
<dbReference type="PANTHER" id="PTHR33452">
    <property type="entry name" value="OXIDOREDUCTASE CATD-RELATED"/>
    <property type="match status" value="1"/>
</dbReference>
<keyword evidence="6 7" id="KW-0472">Membrane</keyword>
<keyword evidence="9" id="KW-1185">Reference proteome</keyword>
<proteinExistence type="inferred from homology"/>
<evidence type="ECO:0000256" key="3">
    <source>
        <dbReference type="ARBA" id="ARBA00022475"/>
    </source>
</evidence>
<evidence type="ECO:0000313" key="9">
    <source>
        <dbReference type="Proteomes" id="UP000887023"/>
    </source>
</evidence>
<dbReference type="InterPro" id="IPR051907">
    <property type="entry name" value="DoxX-like_oxidoreductase"/>
</dbReference>
<protein>
    <submittedName>
        <fullName evidence="8">DoxX family protein</fullName>
    </submittedName>
</protein>
<evidence type="ECO:0000256" key="2">
    <source>
        <dbReference type="ARBA" id="ARBA00006679"/>
    </source>
</evidence>
<keyword evidence="5 7" id="KW-1133">Transmembrane helix</keyword>
<reference evidence="8" key="1">
    <citation type="submission" date="2021-07" db="EMBL/GenBank/DDBJ databases">
        <title>Candidatus Kaistella beijingensis sp. nov. isolated from a municipal wastewater treatment plant is involved in sludge foaming.</title>
        <authorList>
            <person name="Song Y."/>
            <person name="Liu S.-J."/>
        </authorList>
    </citation>
    <scope>NUCLEOTIDE SEQUENCE</scope>
    <source>
        <strain evidence="8">DSM 43998</strain>
    </source>
</reference>